<evidence type="ECO:0000313" key="2">
    <source>
        <dbReference type="Proteomes" id="UP000298284"/>
    </source>
</evidence>
<keyword evidence="2" id="KW-1185">Reference proteome</keyword>
<evidence type="ECO:0008006" key="3">
    <source>
        <dbReference type="Google" id="ProtNLM"/>
    </source>
</evidence>
<dbReference type="RefSeq" id="WP_135530643.1">
    <property type="nucleotide sequence ID" value="NZ_SRKZ01000003.1"/>
</dbReference>
<dbReference type="OrthoDB" id="876730at2"/>
<dbReference type="Proteomes" id="UP000298284">
    <property type="component" value="Unassembled WGS sequence"/>
</dbReference>
<proteinExistence type="predicted"/>
<evidence type="ECO:0000313" key="1">
    <source>
        <dbReference type="EMBL" id="TGD80494.1"/>
    </source>
</evidence>
<accession>A0A4Z0MLJ7</accession>
<comment type="caution">
    <text evidence="1">The sequence shown here is derived from an EMBL/GenBank/DDBJ whole genome shotgun (WGS) entry which is preliminary data.</text>
</comment>
<sequence>MRFLPVAFTTVLLTVSAAQQSYAQRVLLRSNTSQDTVRATYGPNRAFFRHLYVSYVPIVGSAASAGAELRAFKSAEYSLGVRHKYRLSNKAATGFDLRYTRLNYALAQTDDKILPSASKHYSEALILHQLVVEPYVRLNFGRRGNVVGHYLDLTGWAGWVAGTVHAYEDRPGAQGASRTVVHERGLTYLRRWPAGVGARVGSNRYAAVVRYRLTDTFTDAASAIYPELPRWSAGLELGLF</sequence>
<organism evidence="1 2">
    <name type="scientific">Hymenobacter wooponensis</name>
    <dbReference type="NCBI Taxonomy" id="1525360"/>
    <lineage>
        <taxon>Bacteria</taxon>
        <taxon>Pseudomonadati</taxon>
        <taxon>Bacteroidota</taxon>
        <taxon>Cytophagia</taxon>
        <taxon>Cytophagales</taxon>
        <taxon>Hymenobacteraceae</taxon>
        <taxon>Hymenobacter</taxon>
    </lineage>
</organism>
<dbReference type="EMBL" id="SRKZ01000003">
    <property type="protein sequence ID" value="TGD80494.1"/>
    <property type="molecule type" value="Genomic_DNA"/>
</dbReference>
<name>A0A4Z0MLJ7_9BACT</name>
<reference evidence="1 2" key="1">
    <citation type="submission" date="2019-04" db="EMBL/GenBank/DDBJ databases">
        <authorList>
            <person name="Feng G."/>
            <person name="Zhang J."/>
            <person name="Zhu H."/>
        </authorList>
    </citation>
    <scope>NUCLEOTIDE SEQUENCE [LARGE SCALE GENOMIC DNA]</scope>
    <source>
        <strain evidence="1 2">JCM 19491</strain>
    </source>
</reference>
<protein>
    <recommendedName>
        <fullName evidence="3">Outer membrane protein beta-barrel domain-containing protein</fullName>
    </recommendedName>
</protein>
<gene>
    <name evidence="1" type="ORF">EU557_11715</name>
</gene>
<dbReference type="AlphaFoldDB" id="A0A4Z0MLJ7"/>